<dbReference type="PROSITE" id="PS00282">
    <property type="entry name" value="KAZAL_1"/>
    <property type="match status" value="1"/>
</dbReference>
<dbReference type="PANTHER" id="PTHR21131">
    <property type="entry name" value="SERINE-TYPE ENDOPEPTIDASE INHIBITOR"/>
    <property type="match status" value="1"/>
</dbReference>
<keyword evidence="1" id="KW-1133">Transmembrane helix</keyword>
<dbReference type="InterPro" id="IPR053265">
    <property type="entry name" value="Serpin"/>
</dbReference>
<dbReference type="SMART" id="SM00280">
    <property type="entry name" value="KAZAL"/>
    <property type="match status" value="2"/>
</dbReference>
<dbReference type="InterPro" id="IPR036058">
    <property type="entry name" value="Kazal_dom_sf"/>
</dbReference>
<dbReference type="Pfam" id="PF07648">
    <property type="entry name" value="Kazal_2"/>
    <property type="match status" value="1"/>
</dbReference>
<reference evidence="3" key="2">
    <citation type="submission" date="2020-11" db="EMBL/GenBank/DDBJ databases">
        <authorList>
            <person name="McCartney M.A."/>
            <person name="Auch B."/>
            <person name="Kono T."/>
            <person name="Mallez S."/>
            <person name="Becker A."/>
            <person name="Gohl D.M."/>
            <person name="Silverstein K.A.T."/>
            <person name="Koren S."/>
            <person name="Bechman K.B."/>
            <person name="Herman A."/>
            <person name="Abrahante J.E."/>
            <person name="Garbe J."/>
        </authorList>
    </citation>
    <scope>NUCLEOTIDE SEQUENCE</scope>
    <source>
        <strain evidence="3">Duluth1</strain>
        <tissue evidence="3">Whole animal</tissue>
    </source>
</reference>
<dbReference type="Gene3D" id="3.30.60.30">
    <property type="match status" value="2"/>
</dbReference>
<gene>
    <name evidence="3" type="ORF">DPMN_053946</name>
</gene>
<keyword evidence="1" id="KW-0812">Transmembrane</keyword>
<dbReference type="SUPFAM" id="SSF100895">
    <property type="entry name" value="Kazal-type serine protease inhibitors"/>
    <property type="match status" value="2"/>
</dbReference>
<keyword evidence="4" id="KW-1185">Reference proteome</keyword>
<dbReference type="Proteomes" id="UP000828390">
    <property type="component" value="Unassembled WGS sequence"/>
</dbReference>
<dbReference type="CDD" id="cd00104">
    <property type="entry name" value="KAZAL_FS"/>
    <property type="match status" value="2"/>
</dbReference>
<keyword evidence="1" id="KW-0472">Membrane</keyword>
<feature type="domain" description="Kazal-like" evidence="2">
    <location>
        <begin position="92"/>
        <end position="140"/>
    </location>
</feature>
<evidence type="ECO:0000313" key="4">
    <source>
        <dbReference type="Proteomes" id="UP000828390"/>
    </source>
</evidence>
<feature type="transmembrane region" description="Helical" evidence="1">
    <location>
        <begin position="39"/>
        <end position="56"/>
    </location>
</feature>
<proteinExistence type="predicted"/>
<dbReference type="EMBL" id="JAIWYP010000012">
    <property type="protein sequence ID" value="KAH3728000.1"/>
    <property type="molecule type" value="Genomic_DNA"/>
</dbReference>
<name>A0A9D4CPN0_DREPO</name>
<evidence type="ECO:0000259" key="2">
    <source>
        <dbReference type="PROSITE" id="PS51465"/>
    </source>
</evidence>
<reference evidence="3" key="1">
    <citation type="journal article" date="2019" name="bioRxiv">
        <title>The Genome of the Zebra Mussel, Dreissena polymorpha: A Resource for Invasive Species Research.</title>
        <authorList>
            <person name="McCartney M.A."/>
            <person name="Auch B."/>
            <person name="Kono T."/>
            <person name="Mallez S."/>
            <person name="Zhang Y."/>
            <person name="Obille A."/>
            <person name="Becker A."/>
            <person name="Abrahante J.E."/>
            <person name="Garbe J."/>
            <person name="Badalamenti J.P."/>
            <person name="Herman A."/>
            <person name="Mangelson H."/>
            <person name="Liachko I."/>
            <person name="Sullivan S."/>
            <person name="Sone E.D."/>
            <person name="Koren S."/>
            <person name="Silverstein K.A.T."/>
            <person name="Beckman K.B."/>
            <person name="Gohl D.M."/>
        </authorList>
    </citation>
    <scope>NUCLEOTIDE SEQUENCE</scope>
    <source>
        <strain evidence="3">Duluth1</strain>
        <tissue evidence="3">Whole animal</tissue>
    </source>
</reference>
<sequence>MNDIEMSSGDLLVLANLYVKFEDSRNCCKYKTIARMIRTLFVATMLLCLFTPGVIGDHRWPCVCTTEYDPVCGVDGKTYGNMCALRCAGVRLQSKGECKHGCICTMEYDPVCGLDGKTYGNPCLLNCAGVRLAYKGACKYGGY</sequence>
<dbReference type="PROSITE" id="PS51465">
    <property type="entry name" value="KAZAL_2"/>
    <property type="match status" value="2"/>
</dbReference>
<feature type="domain" description="Kazal-like" evidence="2">
    <location>
        <begin position="56"/>
        <end position="88"/>
    </location>
</feature>
<evidence type="ECO:0000256" key="1">
    <source>
        <dbReference type="SAM" id="Phobius"/>
    </source>
</evidence>
<evidence type="ECO:0000313" key="3">
    <source>
        <dbReference type="EMBL" id="KAH3728000.1"/>
    </source>
</evidence>
<protein>
    <recommendedName>
        <fullName evidence="2">Kazal-like domain-containing protein</fullName>
    </recommendedName>
</protein>
<dbReference type="InterPro" id="IPR002350">
    <property type="entry name" value="Kazal_dom"/>
</dbReference>
<comment type="caution">
    <text evidence="3">The sequence shown here is derived from an EMBL/GenBank/DDBJ whole genome shotgun (WGS) entry which is preliminary data.</text>
</comment>
<dbReference type="PANTHER" id="PTHR21131:SF0">
    <property type="entry name" value="GEO10195P1-RELATED"/>
    <property type="match status" value="1"/>
</dbReference>
<dbReference type="AlphaFoldDB" id="A0A9D4CPN0"/>
<accession>A0A9D4CPN0</accession>
<organism evidence="3 4">
    <name type="scientific">Dreissena polymorpha</name>
    <name type="common">Zebra mussel</name>
    <name type="synonym">Mytilus polymorpha</name>
    <dbReference type="NCBI Taxonomy" id="45954"/>
    <lineage>
        <taxon>Eukaryota</taxon>
        <taxon>Metazoa</taxon>
        <taxon>Spiralia</taxon>
        <taxon>Lophotrochozoa</taxon>
        <taxon>Mollusca</taxon>
        <taxon>Bivalvia</taxon>
        <taxon>Autobranchia</taxon>
        <taxon>Heteroconchia</taxon>
        <taxon>Euheterodonta</taxon>
        <taxon>Imparidentia</taxon>
        <taxon>Neoheterodontei</taxon>
        <taxon>Myida</taxon>
        <taxon>Dreissenoidea</taxon>
        <taxon>Dreissenidae</taxon>
        <taxon>Dreissena</taxon>
    </lineage>
</organism>